<protein>
    <submittedName>
        <fullName evidence="1">NRDE family protein</fullName>
    </submittedName>
</protein>
<dbReference type="EMBL" id="JALBWM010000008">
    <property type="protein sequence ID" value="MCO1333387.1"/>
    <property type="molecule type" value="Genomic_DNA"/>
</dbReference>
<keyword evidence="2" id="KW-1185">Reference proteome</keyword>
<evidence type="ECO:0000313" key="1">
    <source>
        <dbReference type="EMBL" id="MCO1333387.1"/>
    </source>
</evidence>
<sequence>MCLLLFAYRCHPDYPLLLIANRDEFYRRPSAAAAPWPGERLIAGRDLEALGTWAGISPGRAAAVTNIREPAMPDPSEALSRGEIPQQFLSGKDDPETFIQNLQPQHYRGFNALLFDVRSEHALLCAGNRHTPFIFRPGVHGISNGSPDEPWPKVENGKTGLAEIVPNANQWVTRENFVEPAMALLRDRSQAPDKQLPGTGIPLALERALSAIFVQIDTDDNSASSPLVHKGGYGTRASTVITVDRKGECQLWEQTYTNGIASGPILYFSTR</sequence>
<evidence type="ECO:0000313" key="2">
    <source>
        <dbReference type="Proteomes" id="UP001139028"/>
    </source>
</evidence>
<accession>A0A9X2J3B8</accession>
<dbReference type="PANTHER" id="PTHR17985">
    <property type="entry name" value="SER/THR-RICH PROTEIN T10 IN DGCR REGION"/>
    <property type="match status" value="1"/>
</dbReference>
<dbReference type="Pfam" id="PF05742">
    <property type="entry name" value="TANGO2"/>
    <property type="match status" value="1"/>
</dbReference>
<dbReference type="AlphaFoldDB" id="A0A9X2J3B8"/>
<dbReference type="RefSeq" id="WP_252464634.1">
    <property type="nucleotide sequence ID" value="NZ_JALBWM010000008.1"/>
</dbReference>
<dbReference type="PANTHER" id="PTHR17985:SF8">
    <property type="entry name" value="TRANSPORT AND GOLGI ORGANIZATION PROTEIN 2 HOMOLOG"/>
    <property type="match status" value="1"/>
</dbReference>
<gene>
    <name evidence="1" type="ORF">MO867_03440</name>
</gene>
<dbReference type="Proteomes" id="UP001139028">
    <property type="component" value="Unassembled WGS sequence"/>
</dbReference>
<organism evidence="1 2">
    <name type="scientific">Microbulbifer okhotskensis</name>
    <dbReference type="NCBI Taxonomy" id="2926617"/>
    <lineage>
        <taxon>Bacteria</taxon>
        <taxon>Pseudomonadati</taxon>
        <taxon>Pseudomonadota</taxon>
        <taxon>Gammaproteobacteria</taxon>
        <taxon>Cellvibrionales</taxon>
        <taxon>Microbulbiferaceae</taxon>
        <taxon>Microbulbifer</taxon>
    </lineage>
</organism>
<dbReference type="InterPro" id="IPR008551">
    <property type="entry name" value="TANGO2"/>
</dbReference>
<comment type="caution">
    <text evidence="1">The sequence shown here is derived from an EMBL/GenBank/DDBJ whole genome shotgun (WGS) entry which is preliminary data.</text>
</comment>
<reference evidence="1" key="1">
    <citation type="journal article" date="2022" name="Arch. Microbiol.">
        <title>Microbulbifer okhotskensis sp. nov., isolated from a deep bottom sediment of the Okhotsk Sea.</title>
        <authorList>
            <person name="Romanenko L."/>
            <person name="Kurilenko V."/>
            <person name="Otstavnykh N."/>
            <person name="Velansky P."/>
            <person name="Isaeva M."/>
            <person name="Mikhailov V."/>
        </authorList>
    </citation>
    <scope>NUCLEOTIDE SEQUENCE</scope>
    <source>
        <strain evidence="1">OS29</strain>
    </source>
</reference>
<name>A0A9X2J3B8_9GAMM</name>
<proteinExistence type="predicted"/>